<sequence length="402" mass="44174">MHWGNRPWWNHRHHDGWHRGHWRHDRWRRDVHHHHHHYYGYGWGRPWYRRPAVWGLTAWSLGNLIYNSGYCVYTNPYYVEPVVIGTTVIEYSTPVTMLAPAQTVPTVTEVAGSTAPSEVAFDRARQAFYTGDYVQALSQVEQALASAPTDAALHEFRALTLFAMGRYQEAAATLNAVLAVGPGWDWETMRGLYPSVEAYTLQLRALEGYVRENRDAAPARFVLAYHYLTCDHTEASVRQLQKVVELEPQDTVASELLSVLDPESAPTAQAAPAGGTPAGNAPAGNAPLLVPPAAGEEPGQPAAPARPKPPTAEQIVGEWTAKQGDDGTIQLQLEAAGTFTWTFTRDDDENVLKGTYTLADDVLVLTAEDGGQMVANVGLADETLGFRLVGSPPADPGLKFSK</sequence>
<proteinExistence type="predicted"/>
<keyword evidence="3" id="KW-1185">Reference proteome</keyword>
<reference evidence="2 3" key="1">
    <citation type="submission" date="2019-02" db="EMBL/GenBank/DDBJ databases">
        <title>Deep-cultivation of Planctomycetes and their phenomic and genomic characterization uncovers novel biology.</title>
        <authorList>
            <person name="Wiegand S."/>
            <person name="Jogler M."/>
            <person name="Boedeker C."/>
            <person name="Pinto D."/>
            <person name="Vollmers J."/>
            <person name="Rivas-Marin E."/>
            <person name="Kohn T."/>
            <person name="Peeters S.H."/>
            <person name="Heuer A."/>
            <person name="Rast P."/>
            <person name="Oberbeckmann S."/>
            <person name="Bunk B."/>
            <person name="Jeske O."/>
            <person name="Meyerdierks A."/>
            <person name="Storesund J.E."/>
            <person name="Kallscheuer N."/>
            <person name="Luecker S."/>
            <person name="Lage O.M."/>
            <person name="Pohl T."/>
            <person name="Merkel B.J."/>
            <person name="Hornburger P."/>
            <person name="Mueller R.-W."/>
            <person name="Bruemmer F."/>
            <person name="Labrenz M."/>
            <person name="Spormann A.M."/>
            <person name="Op den Camp H."/>
            <person name="Overmann J."/>
            <person name="Amann R."/>
            <person name="Jetten M.S.M."/>
            <person name="Mascher T."/>
            <person name="Medema M.H."/>
            <person name="Devos D.P."/>
            <person name="Kaster A.-K."/>
            <person name="Ovreas L."/>
            <person name="Rohde M."/>
            <person name="Galperin M.Y."/>
            <person name="Jogler C."/>
        </authorList>
    </citation>
    <scope>NUCLEOTIDE SEQUENCE [LARGE SCALE GENOMIC DNA]</scope>
    <source>
        <strain evidence="2 3">Mal4</strain>
    </source>
</reference>
<dbReference type="Gene3D" id="1.25.40.10">
    <property type="entry name" value="Tetratricopeptide repeat domain"/>
    <property type="match status" value="1"/>
</dbReference>
<dbReference type="SUPFAM" id="SSF48452">
    <property type="entry name" value="TPR-like"/>
    <property type="match status" value="1"/>
</dbReference>
<feature type="compositionally biased region" description="Low complexity" evidence="1">
    <location>
        <begin position="265"/>
        <end position="303"/>
    </location>
</feature>
<dbReference type="AlphaFoldDB" id="A0A517Z3J7"/>
<evidence type="ECO:0000313" key="2">
    <source>
        <dbReference type="EMBL" id="QDU37026.1"/>
    </source>
</evidence>
<evidence type="ECO:0000256" key="1">
    <source>
        <dbReference type="SAM" id="MobiDB-lite"/>
    </source>
</evidence>
<dbReference type="SMART" id="SM00028">
    <property type="entry name" value="TPR"/>
    <property type="match status" value="3"/>
</dbReference>
<organism evidence="2 3">
    <name type="scientific">Maioricimonas rarisocia</name>
    <dbReference type="NCBI Taxonomy" id="2528026"/>
    <lineage>
        <taxon>Bacteria</taxon>
        <taxon>Pseudomonadati</taxon>
        <taxon>Planctomycetota</taxon>
        <taxon>Planctomycetia</taxon>
        <taxon>Planctomycetales</taxon>
        <taxon>Planctomycetaceae</taxon>
        <taxon>Maioricimonas</taxon>
    </lineage>
</organism>
<name>A0A517Z3J7_9PLAN</name>
<dbReference type="Pfam" id="PF14559">
    <property type="entry name" value="TPR_19"/>
    <property type="match status" value="1"/>
</dbReference>
<dbReference type="InterPro" id="IPR019734">
    <property type="entry name" value="TPR_rpt"/>
</dbReference>
<dbReference type="KEGG" id="mri:Mal4_13290"/>
<gene>
    <name evidence="2" type="ORF">Mal4_13290</name>
</gene>
<evidence type="ECO:0000313" key="3">
    <source>
        <dbReference type="Proteomes" id="UP000320496"/>
    </source>
</evidence>
<dbReference type="Proteomes" id="UP000320496">
    <property type="component" value="Chromosome"/>
</dbReference>
<dbReference type="RefSeq" id="WP_197444161.1">
    <property type="nucleotide sequence ID" value="NZ_CP036275.1"/>
</dbReference>
<feature type="region of interest" description="Disordered" evidence="1">
    <location>
        <begin position="265"/>
        <end position="312"/>
    </location>
</feature>
<protein>
    <submittedName>
        <fullName evidence="2">Tetratricopeptide repeat protein</fullName>
    </submittedName>
</protein>
<dbReference type="InterPro" id="IPR011990">
    <property type="entry name" value="TPR-like_helical_dom_sf"/>
</dbReference>
<accession>A0A517Z3J7</accession>
<dbReference type="EMBL" id="CP036275">
    <property type="protein sequence ID" value="QDU37026.1"/>
    <property type="molecule type" value="Genomic_DNA"/>
</dbReference>